<feature type="domain" description="Sodium/calcium exchanger membrane region" evidence="9">
    <location>
        <begin position="295"/>
        <end position="434"/>
    </location>
</feature>
<comment type="similarity">
    <text evidence="2">Belongs to the Ca(2+):cation antiporter (CaCA) (TC 2.A.19) family. SLC24A subfamily.</text>
</comment>
<evidence type="ECO:0000256" key="4">
    <source>
        <dbReference type="ARBA" id="ARBA00022692"/>
    </source>
</evidence>
<keyword evidence="5 8" id="KW-1133">Transmembrane helix</keyword>
<feature type="transmembrane region" description="Helical" evidence="8">
    <location>
        <begin position="332"/>
        <end position="352"/>
    </location>
</feature>
<dbReference type="PANTHER" id="PTHR10846:SF8">
    <property type="entry name" value="INNER MEMBRANE PROTEIN YRBG"/>
    <property type="match status" value="1"/>
</dbReference>
<feature type="transmembrane region" description="Helical" evidence="8">
    <location>
        <begin position="394"/>
        <end position="412"/>
    </location>
</feature>
<evidence type="ECO:0000256" key="8">
    <source>
        <dbReference type="SAM" id="Phobius"/>
    </source>
</evidence>
<feature type="region of interest" description="Disordered" evidence="7">
    <location>
        <begin position="167"/>
        <end position="218"/>
    </location>
</feature>
<dbReference type="GO" id="GO:0008273">
    <property type="term" value="F:calcium, potassium:sodium antiporter activity"/>
    <property type="evidence" value="ECO:0007669"/>
    <property type="project" value="TreeGrafter"/>
</dbReference>
<dbReference type="InterPro" id="IPR044880">
    <property type="entry name" value="NCX_ion-bd_dom_sf"/>
</dbReference>
<sequence length="442" mass="46326">MVNGEVVAYNFASLICALFVLEKGADIFIDHTAIVALRTGIPKSAIALLTAGAEWEELAVVVISLARNRSSLAIGNVVGSAIANILGAFSLGLIFYRNPSGNPVLFERSSVVYSVALLGLTAIASALLAFGGHVQFKAAGGAFIALFVVYLSSISWLIFKGVTKAPEELSDSDSDSDDGSSDTTSENGVNEERQTRSRRGDLRPPSQNTGSRFHEELDVAPLTVGQATTVVEASTSKGINPPIPNSSETAEETIARLRRGSSRRSNVTNTTTSGASSNPDRSPKAGKARSLAYHFTVLLAGFLAVVLSGYVISNAASNVVDELGLSDVLGGVVILSIATTIPEKLVAVLSGYKGHMDIMLANTVGSNMFLLTLCLGIIWAATGGSYSGGDVKPAEIITMFASTVVLAVTVLLRGKLPRAVGVIMLMGYITFLVLEFTVIHKV</sequence>
<accession>A0A1Y1UIH1</accession>
<dbReference type="Gene3D" id="1.20.1420.30">
    <property type="entry name" value="NCX, central ion-binding region"/>
    <property type="match status" value="2"/>
</dbReference>
<comment type="subcellular location">
    <subcellularLocation>
        <location evidence="1">Membrane</location>
        <topology evidence="1">Multi-pass membrane protein</topology>
    </subcellularLocation>
</comment>
<dbReference type="RefSeq" id="XP_021870964.1">
    <property type="nucleotide sequence ID" value="XM_022019127.1"/>
</dbReference>
<dbReference type="GO" id="GO:0006874">
    <property type="term" value="P:intracellular calcium ion homeostasis"/>
    <property type="evidence" value="ECO:0007669"/>
    <property type="project" value="TreeGrafter"/>
</dbReference>
<feature type="transmembrane region" description="Helical" evidence="8">
    <location>
        <begin position="111"/>
        <end position="132"/>
    </location>
</feature>
<dbReference type="GO" id="GO:0005886">
    <property type="term" value="C:plasma membrane"/>
    <property type="evidence" value="ECO:0007669"/>
    <property type="project" value="TreeGrafter"/>
</dbReference>
<dbReference type="OrthoDB" id="2127281at2759"/>
<feature type="transmembrane region" description="Helical" evidence="8">
    <location>
        <begin position="138"/>
        <end position="159"/>
    </location>
</feature>
<keyword evidence="4 8" id="KW-0812">Transmembrane</keyword>
<evidence type="ECO:0000256" key="6">
    <source>
        <dbReference type="ARBA" id="ARBA00023136"/>
    </source>
</evidence>
<feature type="transmembrane region" description="Helical" evidence="8">
    <location>
        <begin position="6"/>
        <end position="25"/>
    </location>
</feature>
<dbReference type="AlphaFoldDB" id="A0A1Y1UIH1"/>
<feature type="domain" description="Sodium/calcium exchanger membrane region" evidence="9">
    <location>
        <begin position="11"/>
        <end position="152"/>
    </location>
</feature>
<feature type="compositionally biased region" description="Basic and acidic residues" evidence="7">
    <location>
        <begin position="190"/>
        <end position="202"/>
    </location>
</feature>
<dbReference type="Pfam" id="PF01699">
    <property type="entry name" value="Na_Ca_ex"/>
    <property type="match status" value="2"/>
</dbReference>
<dbReference type="PANTHER" id="PTHR10846">
    <property type="entry name" value="SODIUM/POTASSIUM/CALCIUM EXCHANGER"/>
    <property type="match status" value="1"/>
</dbReference>
<evidence type="ECO:0000259" key="9">
    <source>
        <dbReference type="Pfam" id="PF01699"/>
    </source>
</evidence>
<reference evidence="10 11" key="1">
    <citation type="submission" date="2017-03" db="EMBL/GenBank/DDBJ databases">
        <title>Widespread Adenine N6-methylation of Active Genes in Fungi.</title>
        <authorList>
            <consortium name="DOE Joint Genome Institute"/>
            <person name="Mondo S.J."/>
            <person name="Dannebaum R.O."/>
            <person name="Kuo R.C."/>
            <person name="Louie K.B."/>
            <person name="Bewick A.J."/>
            <person name="Labutti K."/>
            <person name="Haridas S."/>
            <person name="Kuo A."/>
            <person name="Salamov A."/>
            <person name="Ahrendt S.R."/>
            <person name="Lau R."/>
            <person name="Bowen B.P."/>
            <person name="Lipzen A."/>
            <person name="Sullivan W."/>
            <person name="Andreopoulos W.B."/>
            <person name="Clum A."/>
            <person name="Lindquist E."/>
            <person name="Daum C."/>
            <person name="Northen T.R."/>
            <person name="Ramamoorthy G."/>
            <person name="Schmitz R.J."/>
            <person name="Gryganskyi A."/>
            <person name="Culley D."/>
            <person name="Magnuson J."/>
            <person name="James T.Y."/>
            <person name="O'Malley M.A."/>
            <person name="Stajich J.E."/>
            <person name="Spatafora J.W."/>
            <person name="Visel A."/>
            <person name="Grigoriev I.V."/>
        </authorList>
    </citation>
    <scope>NUCLEOTIDE SEQUENCE [LARGE SCALE GENOMIC DNA]</scope>
    <source>
        <strain evidence="10 11">NRRL Y-17943</strain>
    </source>
</reference>
<organism evidence="10 11">
    <name type="scientific">Kockovaella imperatae</name>
    <dbReference type="NCBI Taxonomy" id="4999"/>
    <lineage>
        <taxon>Eukaryota</taxon>
        <taxon>Fungi</taxon>
        <taxon>Dikarya</taxon>
        <taxon>Basidiomycota</taxon>
        <taxon>Agaricomycotina</taxon>
        <taxon>Tremellomycetes</taxon>
        <taxon>Tremellales</taxon>
        <taxon>Cuniculitremaceae</taxon>
        <taxon>Kockovaella</taxon>
    </lineage>
</organism>
<protein>
    <recommendedName>
        <fullName evidence="9">Sodium/calcium exchanger membrane region domain-containing protein</fullName>
    </recommendedName>
</protein>
<feature type="transmembrane region" description="Helical" evidence="8">
    <location>
        <begin position="72"/>
        <end position="96"/>
    </location>
</feature>
<evidence type="ECO:0000256" key="3">
    <source>
        <dbReference type="ARBA" id="ARBA00022449"/>
    </source>
</evidence>
<dbReference type="GeneID" id="33560936"/>
<dbReference type="InterPro" id="IPR004481">
    <property type="entry name" value="K/Na/Ca-exchanger"/>
</dbReference>
<feature type="transmembrane region" description="Helical" evidence="8">
    <location>
        <begin position="291"/>
        <end position="312"/>
    </location>
</feature>
<keyword evidence="6 8" id="KW-0472">Membrane</keyword>
<keyword evidence="11" id="KW-1185">Reference proteome</keyword>
<gene>
    <name evidence="10" type="ORF">BD324DRAFT_681645</name>
</gene>
<dbReference type="InParanoid" id="A0A1Y1UIH1"/>
<evidence type="ECO:0000256" key="2">
    <source>
        <dbReference type="ARBA" id="ARBA00005364"/>
    </source>
</evidence>
<keyword evidence="3" id="KW-0050">Antiport</keyword>
<name>A0A1Y1UIH1_9TREE</name>
<dbReference type="STRING" id="4999.A0A1Y1UIH1"/>
<evidence type="ECO:0000256" key="1">
    <source>
        <dbReference type="ARBA" id="ARBA00004141"/>
    </source>
</evidence>
<comment type="caution">
    <text evidence="10">The sequence shown here is derived from an EMBL/GenBank/DDBJ whole genome shotgun (WGS) entry which is preliminary data.</text>
</comment>
<evidence type="ECO:0000313" key="10">
    <source>
        <dbReference type="EMBL" id="ORX36895.1"/>
    </source>
</evidence>
<dbReference type="GO" id="GO:0005262">
    <property type="term" value="F:calcium channel activity"/>
    <property type="evidence" value="ECO:0007669"/>
    <property type="project" value="TreeGrafter"/>
</dbReference>
<feature type="transmembrane region" description="Helical" evidence="8">
    <location>
        <begin position="364"/>
        <end position="382"/>
    </location>
</feature>
<proteinExistence type="inferred from homology"/>
<feature type="transmembrane region" description="Helical" evidence="8">
    <location>
        <begin position="419"/>
        <end position="439"/>
    </location>
</feature>
<feature type="region of interest" description="Disordered" evidence="7">
    <location>
        <begin position="233"/>
        <end position="285"/>
    </location>
</feature>
<dbReference type="EMBL" id="NBSH01000007">
    <property type="protein sequence ID" value="ORX36895.1"/>
    <property type="molecule type" value="Genomic_DNA"/>
</dbReference>
<keyword evidence="3" id="KW-0813">Transport</keyword>
<feature type="compositionally biased region" description="Low complexity" evidence="7">
    <location>
        <begin position="263"/>
        <end position="274"/>
    </location>
</feature>
<evidence type="ECO:0000313" key="11">
    <source>
        <dbReference type="Proteomes" id="UP000193218"/>
    </source>
</evidence>
<feature type="compositionally biased region" description="Acidic residues" evidence="7">
    <location>
        <begin position="168"/>
        <end position="180"/>
    </location>
</feature>
<dbReference type="InterPro" id="IPR004837">
    <property type="entry name" value="NaCa_Exmemb"/>
</dbReference>
<evidence type="ECO:0000256" key="5">
    <source>
        <dbReference type="ARBA" id="ARBA00022989"/>
    </source>
</evidence>
<evidence type="ECO:0000256" key="7">
    <source>
        <dbReference type="SAM" id="MobiDB-lite"/>
    </source>
</evidence>
<dbReference type="Proteomes" id="UP000193218">
    <property type="component" value="Unassembled WGS sequence"/>
</dbReference>